<keyword evidence="2" id="KW-1185">Reference proteome</keyword>
<dbReference type="CDD" id="cd02440">
    <property type="entry name" value="AdoMet_MTases"/>
    <property type="match status" value="1"/>
</dbReference>
<keyword evidence="1" id="KW-0808">Transferase</keyword>
<dbReference type="InterPro" id="IPR023149">
    <property type="entry name" value="Trans_acon_MeTrfase_C"/>
</dbReference>
<comment type="caution">
    <text evidence="1">The sequence shown here is derived from an EMBL/GenBank/DDBJ whole genome shotgun (WGS) entry which is preliminary data.</text>
</comment>
<proteinExistence type="predicted"/>
<dbReference type="PANTHER" id="PTHR43861">
    <property type="entry name" value="TRANS-ACONITATE 2-METHYLTRANSFERASE-RELATED"/>
    <property type="match status" value="1"/>
</dbReference>
<dbReference type="EMBL" id="QBKP01000011">
    <property type="protein sequence ID" value="PTX47973.1"/>
    <property type="molecule type" value="Genomic_DNA"/>
</dbReference>
<dbReference type="Proteomes" id="UP000244224">
    <property type="component" value="Unassembled WGS sequence"/>
</dbReference>
<dbReference type="Gene3D" id="1.10.150.290">
    <property type="entry name" value="S-adenosyl-L-methionine-dependent methyltransferases"/>
    <property type="match status" value="1"/>
</dbReference>
<gene>
    <name evidence="1" type="ORF">C8N34_111129</name>
</gene>
<keyword evidence="1" id="KW-0489">Methyltransferase</keyword>
<dbReference type="GO" id="GO:0030798">
    <property type="term" value="F:trans-aconitate 2-methyltransferase activity"/>
    <property type="evidence" value="ECO:0007669"/>
    <property type="project" value="InterPro"/>
</dbReference>
<dbReference type="SUPFAM" id="SSF53335">
    <property type="entry name" value="S-adenosyl-L-methionine-dependent methyltransferases"/>
    <property type="match status" value="1"/>
</dbReference>
<dbReference type="PANTHER" id="PTHR43861:SF1">
    <property type="entry name" value="TRANS-ACONITATE 2-METHYLTRANSFERASE"/>
    <property type="match status" value="1"/>
</dbReference>
<organism evidence="1 2">
    <name type="scientific">Gemmobacter caeni</name>
    <dbReference type="NCBI Taxonomy" id="589035"/>
    <lineage>
        <taxon>Bacteria</taxon>
        <taxon>Pseudomonadati</taxon>
        <taxon>Pseudomonadota</taxon>
        <taxon>Alphaproteobacteria</taxon>
        <taxon>Rhodobacterales</taxon>
        <taxon>Paracoccaceae</taxon>
        <taxon>Gemmobacter</taxon>
    </lineage>
</organism>
<dbReference type="AlphaFoldDB" id="A0A2T6AVX9"/>
<evidence type="ECO:0000313" key="1">
    <source>
        <dbReference type="EMBL" id="PTX47973.1"/>
    </source>
</evidence>
<evidence type="ECO:0000313" key="2">
    <source>
        <dbReference type="Proteomes" id="UP000244224"/>
    </source>
</evidence>
<dbReference type="Gene3D" id="3.40.50.150">
    <property type="entry name" value="Vaccinia Virus protein VP39"/>
    <property type="match status" value="1"/>
</dbReference>
<dbReference type="RefSeq" id="WP_229825618.1">
    <property type="nucleotide sequence ID" value="NZ_QBKP01000011.1"/>
</dbReference>
<sequence length="259" mass="28186">MTATANKDWNPGAYAKFRGLRLRPALDLMAQVGTLPPGPVVDLGCGDGAAAAALRAAFPERALIGIDNSPAMLKAAQGYDALHLADIAAWQPETPPALIFSNAVLQWLSDHARLMPHLAGMLPKGGVLAVQMPRQTQAPSHRLLRDTAAALFPERFGDLPERQAVAKPEDYWRLLSPLGNVLAWETTYVQQLGPVTEGHPVRAFTESTAMRPYLERLDRPEASAFRAAYDAALARAYPLLPDGGALLPFRRVFFVFVKE</sequence>
<dbReference type="Pfam" id="PF13489">
    <property type="entry name" value="Methyltransf_23"/>
    <property type="match status" value="1"/>
</dbReference>
<reference evidence="1 2" key="1">
    <citation type="submission" date="2018-04" db="EMBL/GenBank/DDBJ databases">
        <title>Genomic Encyclopedia of Archaeal and Bacterial Type Strains, Phase II (KMG-II): from individual species to whole genera.</title>
        <authorList>
            <person name="Goeker M."/>
        </authorList>
    </citation>
    <scope>NUCLEOTIDE SEQUENCE [LARGE SCALE GENOMIC DNA]</scope>
    <source>
        <strain evidence="1 2">DSM 21823</strain>
    </source>
</reference>
<protein>
    <submittedName>
        <fullName evidence="1">Trans-aconitate 2-methyltransferase</fullName>
    </submittedName>
</protein>
<dbReference type="InterPro" id="IPR029063">
    <property type="entry name" value="SAM-dependent_MTases_sf"/>
</dbReference>
<dbReference type="GO" id="GO:0032259">
    <property type="term" value="P:methylation"/>
    <property type="evidence" value="ECO:0007669"/>
    <property type="project" value="UniProtKB-KW"/>
</dbReference>
<name>A0A2T6AVX9_9RHOB</name>
<accession>A0A2T6AVX9</accession>